<accession>A0A0F4PL59</accession>
<feature type="domain" description="Multidrug resistance protein MdtA-like barrel-sandwich hybrid" evidence="4">
    <location>
        <begin position="49"/>
        <end position="233"/>
    </location>
</feature>
<proteinExistence type="inferred from homology"/>
<organism evidence="6 7">
    <name type="scientific">Pseudoalteromonas ruthenica</name>
    <dbReference type="NCBI Taxonomy" id="151081"/>
    <lineage>
        <taxon>Bacteria</taxon>
        <taxon>Pseudomonadati</taxon>
        <taxon>Pseudomonadota</taxon>
        <taxon>Gammaproteobacteria</taxon>
        <taxon>Alteromonadales</taxon>
        <taxon>Pseudoalteromonadaceae</taxon>
        <taxon>Pseudoalteromonas</taxon>
    </lineage>
</organism>
<dbReference type="PATRIC" id="fig|151081.8.peg.2905"/>
<dbReference type="InterPro" id="IPR058625">
    <property type="entry name" value="MdtA-like_BSH"/>
</dbReference>
<dbReference type="EMBL" id="JXXZ01000006">
    <property type="protein sequence ID" value="KJZ00380.1"/>
    <property type="molecule type" value="Genomic_DNA"/>
</dbReference>
<dbReference type="Pfam" id="PF25963">
    <property type="entry name" value="Beta-barrel_AAEA"/>
    <property type="match status" value="1"/>
</dbReference>
<dbReference type="Gene3D" id="1.10.287.470">
    <property type="entry name" value="Helix hairpin bin"/>
    <property type="match status" value="1"/>
</dbReference>
<keyword evidence="2" id="KW-0175">Coiled coil</keyword>
<feature type="transmembrane region" description="Helical" evidence="3">
    <location>
        <begin position="14"/>
        <end position="36"/>
    </location>
</feature>
<dbReference type="Proteomes" id="UP000033664">
    <property type="component" value="Unassembled WGS sequence"/>
</dbReference>
<dbReference type="Pfam" id="PF25917">
    <property type="entry name" value="BSH_RND"/>
    <property type="match status" value="1"/>
</dbReference>
<evidence type="ECO:0000259" key="4">
    <source>
        <dbReference type="Pfam" id="PF25917"/>
    </source>
</evidence>
<keyword evidence="7" id="KW-1185">Reference proteome</keyword>
<evidence type="ECO:0000313" key="6">
    <source>
        <dbReference type="EMBL" id="KJZ00380.1"/>
    </source>
</evidence>
<feature type="domain" description="p-hydroxybenzoic acid efflux pump subunit AaeA-like beta-barrel" evidence="5">
    <location>
        <begin position="240"/>
        <end position="332"/>
    </location>
</feature>
<sequence length="357" mass="39278">MSQQPTPDQQFARYVKIAIMLFILCFGYFIVADLYMPMTPQARVYHPVTQITPQVNGKIVAVAVRNNQHVRQGEVLMRIDPRPYQLAVKRAELALAQVQQQNQQLDADIKALRADLSAAQAKLHEQQSLHQRSRALLGKQAISQQHSDEISATLASAQAQVSAVKAKLQALIIKRGAHGEDNIAWQQARNQLQQAQLNLSYTEVVAPHDGIISNLQVTTGTYAKAGMAMTGLVTEQLDLAADFREKSLYHVRVGNRALVSFDALPGQVFAAHVSELAAGSSAGQLSANGILAEVETSNRWVRDAQRQRVHLQLDDEFTSSHLASGARATVQIVPDDPVEQLLANAQIQAVSLMHYIY</sequence>
<evidence type="ECO:0000256" key="1">
    <source>
        <dbReference type="ARBA" id="ARBA00009477"/>
    </source>
</evidence>
<evidence type="ECO:0000259" key="5">
    <source>
        <dbReference type="Pfam" id="PF25963"/>
    </source>
</evidence>
<keyword evidence="3" id="KW-1133">Transmembrane helix</keyword>
<comment type="similarity">
    <text evidence="1">Belongs to the membrane fusion protein (MFP) (TC 8.A.1) family.</text>
</comment>
<comment type="caution">
    <text evidence="6">The sequence shown here is derived from an EMBL/GenBank/DDBJ whole genome shotgun (WGS) entry which is preliminary data.</text>
</comment>
<dbReference type="PANTHER" id="PTHR30367:SF6">
    <property type="entry name" value="SECRETION PROTEIN-RELATED"/>
    <property type="match status" value="1"/>
</dbReference>
<evidence type="ECO:0000256" key="2">
    <source>
        <dbReference type="SAM" id="Coils"/>
    </source>
</evidence>
<gene>
    <name evidence="6" type="ORF">TW72_06705</name>
</gene>
<feature type="coiled-coil region" evidence="2">
    <location>
        <begin position="88"/>
        <end position="129"/>
    </location>
</feature>
<dbReference type="Gene3D" id="2.40.30.170">
    <property type="match status" value="1"/>
</dbReference>
<dbReference type="PANTHER" id="PTHR30367">
    <property type="entry name" value="P-HYDROXYBENZOIC ACID EFFLUX PUMP SUBUNIT AAEA-RELATED"/>
    <property type="match status" value="1"/>
</dbReference>
<evidence type="ECO:0000313" key="7">
    <source>
        <dbReference type="Proteomes" id="UP000033664"/>
    </source>
</evidence>
<dbReference type="AlphaFoldDB" id="A0A0F4PL59"/>
<name>A0A0F4PL59_9GAMM</name>
<reference evidence="6 7" key="1">
    <citation type="journal article" date="2015" name="BMC Genomics">
        <title>Genome mining reveals unlocked bioactive potential of marine Gram-negative bacteria.</title>
        <authorList>
            <person name="Machado H."/>
            <person name="Sonnenschein E.C."/>
            <person name="Melchiorsen J."/>
            <person name="Gram L."/>
        </authorList>
    </citation>
    <scope>NUCLEOTIDE SEQUENCE [LARGE SCALE GENOMIC DNA]</scope>
    <source>
        <strain evidence="6 7">S3137</strain>
    </source>
</reference>
<keyword evidence="3" id="KW-0472">Membrane</keyword>
<dbReference type="InterPro" id="IPR050393">
    <property type="entry name" value="MFP_Efflux_Pump"/>
</dbReference>
<keyword evidence="3" id="KW-0812">Transmembrane</keyword>
<dbReference type="eggNOG" id="COG1566">
    <property type="taxonomic scope" value="Bacteria"/>
</dbReference>
<dbReference type="InterPro" id="IPR058634">
    <property type="entry name" value="AaeA-lik-b-barrel"/>
</dbReference>
<evidence type="ECO:0000256" key="3">
    <source>
        <dbReference type="SAM" id="Phobius"/>
    </source>
</evidence>
<protein>
    <submittedName>
        <fullName evidence="6">Hemolysin D</fullName>
    </submittedName>
</protein>
<dbReference type="Gene3D" id="2.40.50.100">
    <property type="match status" value="1"/>
</dbReference>
<dbReference type="SUPFAM" id="SSF111369">
    <property type="entry name" value="HlyD-like secretion proteins"/>
    <property type="match status" value="3"/>
</dbReference>